<dbReference type="EMBL" id="JAUHPW010000003">
    <property type="protein sequence ID" value="MDN4475160.1"/>
    <property type="molecule type" value="Genomic_DNA"/>
</dbReference>
<name>A0ABT8G7P7_9MICO</name>
<evidence type="ECO:0008006" key="3">
    <source>
        <dbReference type="Google" id="ProtNLM"/>
    </source>
</evidence>
<sequence length="426" mass="44393">MKGGPRALAARVLRGVPGIRAAIPDPSARTGAHHREESSRWWDALAEASATAAEHTYSRSLQSRRLLRSVNALAGALALRAGREGVAAGTEPLVRSGASKEKRAALDLARDARVAGETDLAILVAGEVTRTDPGSRVAWSYLAAALHADGLLTEAAVARGHDDPDAGARVATALAALDGAVGAAAPDLDLPPAPPRPEATVVRAAQAIETRTLLGLPGACDALDVARAHRELAVAEQELRWSDADVLALEVMEIAELRDHLAGRAIHAVLDGAEPPVPAPDGAARALVVFDDRRFEPSDGVDGAAPVIRVTGATARSGWDTPADARWVVSANDDEWHAAIAESVVPGAQPRLVGVGLRAPLAVALHGRTDGSVAYAVIRALDALRLGESLTVTLPADEATVPADLAEWLHEAGTTKDRTVRLERNR</sequence>
<dbReference type="Proteomes" id="UP001172728">
    <property type="component" value="Unassembled WGS sequence"/>
</dbReference>
<accession>A0ABT8G7P7</accession>
<evidence type="ECO:0000313" key="2">
    <source>
        <dbReference type="Proteomes" id="UP001172728"/>
    </source>
</evidence>
<proteinExistence type="predicted"/>
<protein>
    <recommendedName>
        <fullName evidence="3">DUF222 domain-containing protein</fullName>
    </recommendedName>
</protein>
<keyword evidence="2" id="KW-1185">Reference proteome</keyword>
<dbReference type="RefSeq" id="WP_301131611.1">
    <property type="nucleotide sequence ID" value="NZ_JAUHPW010000003.1"/>
</dbReference>
<organism evidence="1 2">
    <name type="scientific">Demequina litoralis</name>
    <dbReference type="NCBI Taxonomy" id="3051660"/>
    <lineage>
        <taxon>Bacteria</taxon>
        <taxon>Bacillati</taxon>
        <taxon>Actinomycetota</taxon>
        <taxon>Actinomycetes</taxon>
        <taxon>Micrococcales</taxon>
        <taxon>Demequinaceae</taxon>
        <taxon>Demequina</taxon>
    </lineage>
</organism>
<evidence type="ECO:0000313" key="1">
    <source>
        <dbReference type="EMBL" id="MDN4475160.1"/>
    </source>
</evidence>
<comment type="caution">
    <text evidence="1">The sequence shown here is derived from an EMBL/GenBank/DDBJ whole genome shotgun (WGS) entry which is preliminary data.</text>
</comment>
<gene>
    <name evidence="1" type="ORF">QQX09_04715</name>
</gene>
<reference evidence="1" key="1">
    <citation type="submission" date="2023-06" db="EMBL/GenBank/DDBJ databases">
        <title>Sysu t00192.</title>
        <authorList>
            <person name="Gao L."/>
            <person name="Fang B.-Z."/>
            <person name="Li W.-J."/>
        </authorList>
    </citation>
    <scope>NUCLEOTIDE SEQUENCE</scope>
    <source>
        <strain evidence="1">SYSU T00192</strain>
    </source>
</reference>